<organism evidence="1 2">
    <name type="scientific">Citrullus colocynthis</name>
    <name type="common">colocynth</name>
    <dbReference type="NCBI Taxonomy" id="252529"/>
    <lineage>
        <taxon>Eukaryota</taxon>
        <taxon>Viridiplantae</taxon>
        <taxon>Streptophyta</taxon>
        <taxon>Embryophyta</taxon>
        <taxon>Tracheophyta</taxon>
        <taxon>Spermatophyta</taxon>
        <taxon>Magnoliopsida</taxon>
        <taxon>eudicotyledons</taxon>
        <taxon>Gunneridae</taxon>
        <taxon>Pentapetalae</taxon>
        <taxon>rosids</taxon>
        <taxon>fabids</taxon>
        <taxon>Cucurbitales</taxon>
        <taxon>Cucurbitaceae</taxon>
        <taxon>Benincaseae</taxon>
        <taxon>Citrullus</taxon>
    </lineage>
</organism>
<evidence type="ECO:0000313" key="1">
    <source>
        <dbReference type="EMBL" id="CAK9325516.1"/>
    </source>
</evidence>
<accession>A0ABP0YYP9</accession>
<proteinExistence type="predicted"/>
<dbReference type="EMBL" id="OZ021741">
    <property type="protein sequence ID" value="CAK9325516.1"/>
    <property type="molecule type" value="Genomic_DNA"/>
</dbReference>
<evidence type="ECO:0000313" key="2">
    <source>
        <dbReference type="Proteomes" id="UP001642487"/>
    </source>
</evidence>
<keyword evidence="2" id="KW-1185">Reference proteome</keyword>
<dbReference type="Proteomes" id="UP001642487">
    <property type="component" value="Chromosome 7"/>
</dbReference>
<sequence length="66" mass="7371">MLSQYNSCEISDVFYPCRNSLAALTGPEPPPTAAWWIDHNLSQNYSVSHFNVFSAQNDGSELCFAK</sequence>
<gene>
    <name evidence="1" type="ORF">CITCOLO1_LOCUS17780</name>
</gene>
<name>A0ABP0YYP9_9ROSI</name>
<protein>
    <submittedName>
        <fullName evidence="1">Uncharacterized protein</fullName>
    </submittedName>
</protein>
<reference evidence="1 2" key="1">
    <citation type="submission" date="2024-03" db="EMBL/GenBank/DDBJ databases">
        <authorList>
            <person name="Gkanogiannis A."/>
            <person name="Becerra Lopez-Lavalle L."/>
        </authorList>
    </citation>
    <scope>NUCLEOTIDE SEQUENCE [LARGE SCALE GENOMIC DNA]</scope>
</reference>